<keyword evidence="6" id="KW-0396">Initiation factor</keyword>
<evidence type="ECO:0000256" key="19">
    <source>
        <dbReference type="SAM" id="MobiDB-lite"/>
    </source>
</evidence>
<dbReference type="CDD" id="cd00200">
    <property type="entry name" value="WD40"/>
    <property type="match status" value="1"/>
</dbReference>
<dbReference type="InterPro" id="IPR007287">
    <property type="entry name" value="Sof1"/>
</dbReference>
<keyword evidence="12" id="KW-0539">Nucleus</keyword>
<evidence type="ECO:0000256" key="10">
    <source>
        <dbReference type="ARBA" id="ARBA00022786"/>
    </source>
</evidence>
<feature type="repeat" description="WD" evidence="18">
    <location>
        <begin position="321"/>
        <end position="362"/>
    </location>
</feature>
<dbReference type="Proteomes" id="UP000694569">
    <property type="component" value="Unplaced"/>
</dbReference>
<dbReference type="GO" id="GO:0003743">
    <property type="term" value="F:translation initiation factor activity"/>
    <property type="evidence" value="ECO:0007669"/>
    <property type="project" value="UniProtKB-KW"/>
</dbReference>
<evidence type="ECO:0000256" key="12">
    <source>
        <dbReference type="ARBA" id="ARBA00023242"/>
    </source>
</evidence>
<evidence type="ECO:0000256" key="17">
    <source>
        <dbReference type="ARBA" id="ARBA00061786"/>
    </source>
</evidence>
<reference evidence="22" key="2">
    <citation type="submission" date="2025-09" db="UniProtKB">
        <authorList>
            <consortium name="Ensembl"/>
        </authorList>
    </citation>
    <scope>IDENTIFICATION</scope>
</reference>
<dbReference type="GO" id="GO:0032040">
    <property type="term" value="C:small-subunit processome"/>
    <property type="evidence" value="ECO:0007669"/>
    <property type="project" value="TreeGrafter"/>
</dbReference>
<dbReference type="Pfam" id="PF08662">
    <property type="entry name" value="eIF2A"/>
    <property type="match status" value="1"/>
</dbReference>
<evidence type="ECO:0000256" key="7">
    <source>
        <dbReference type="ARBA" id="ARBA00022552"/>
    </source>
</evidence>
<dbReference type="SUPFAM" id="SSF50978">
    <property type="entry name" value="WD40 repeat-like"/>
    <property type="match status" value="1"/>
</dbReference>
<evidence type="ECO:0000256" key="5">
    <source>
        <dbReference type="ARBA" id="ARBA00022517"/>
    </source>
</evidence>
<reference evidence="22" key="1">
    <citation type="submission" date="2025-08" db="UniProtKB">
        <authorList>
            <consortium name="Ensembl"/>
        </authorList>
    </citation>
    <scope>IDENTIFICATION</scope>
</reference>
<organism evidence="22 23">
    <name type="scientific">Leptobrachium leishanense</name>
    <name type="common">Leishan spiny toad</name>
    <dbReference type="NCBI Taxonomy" id="445787"/>
    <lineage>
        <taxon>Eukaryota</taxon>
        <taxon>Metazoa</taxon>
        <taxon>Chordata</taxon>
        <taxon>Craniata</taxon>
        <taxon>Vertebrata</taxon>
        <taxon>Euteleostomi</taxon>
        <taxon>Amphibia</taxon>
        <taxon>Batrachia</taxon>
        <taxon>Anura</taxon>
        <taxon>Pelobatoidea</taxon>
        <taxon>Megophryidae</taxon>
        <taxon>Leptobrachium</taxon>
    </lineage>
</organism>
<evidence type="ECO:0000256" key="11">
    <source>
        <dbReference type="ARBA" id="ARBA00022917"/>
    </source>
</evidence>
<keyword evidence="11" id="KW-0648">Protein biosynthesis</keyword>
<dbReference type="InterPro" id="IPR036322">
    <property type="entry name" value="WD40_repeat_dom_sf"/>
</dbReference>
<dbReference type="InterPro" id="IPR001680">
    <property type="entry name" value="WD40_rpt"/>
</dbReference>
<evidence type="ECO:0000256" key="8">
    <source>
        <dbReference type="ARBA" id="ARBA00022574"/>
    </source>
</evidence>
<evidence type="ECO:0000256" key="18">
    <source>
        <dbReference type="PROSITE-ProRule" id="PRU00221"/>
    </source>
</evidence>
<dbReference type="InterPro" id="IPR015943">
    <property type="entry name" value="WD40/YVTN_repeat-like_dom_sf"/>
</dbReference>
<dbReference type="AlphaFoldDB" id="A0A8C5M6J3"/>
<keyword evidence="7" id="KW-0698">rRNA processing</keyword>
<keyword evidence="8 18" id="KW-0853">WD repeat</keyword>
<accession>A0A8C5M6J3</accession>
<sequence length="445" mass="51400">MKVKVLCRNPDDYVRETKKDLPRVPRNYDPSLHPFEVPREYTRALNATKLERVFAKPFVASLDGHRDGINCMAKHPRSLSTILSGACDGEVKIWNLVKRECTRTVQAHDGFVRGLCVRFCGNSFFTVGDDKTVKQWRMASPGYGEKEEPIHTILGKTVFTGVDHHWKDGVFATCGQQVDIWDEQRSSPMRSFTWGVDSISSVKFNPVETHVLASCASDRNIVLYDMRQAAPLKKVILEMRTNTICWNPMEAFVFTAANENYNLYTYDMRNLGTALKVHMDHVSAVLDVDYSPTGKEFVSASFDKSIRIFPVEQGYSREVYHTKRMQHVICVKWSSDNKYILSGSDEMNIRLWKANASEKLGLLAPREREALRYNDKLKEKFQHHPQIRRISRHRHLPKSIFSQIKEQRIMRAARRKKDLNRRKHSKPDSVPFTSQKKKHTVAVVE</sequence>
<dbReference type="PROSITE" id="PS50294">
    <property type="entry name" value="WD_REPEATS_REGION"/>
    <property type="match status" value="1"/>
</dbReference>
<comment type="function">
    <text evidence="15">Part of the small subunit (SSU) processome, first precursor of the small eukaryotic ribosomal subunit. During the assembly of the SSU processome in the nucleolus, many ribosome biogenesis factors, an RNA chaperone and ribosomal proteins associate with the nascent pre-rRNA and work in concert to generate RNA folding, modifications, rearrangements and cleavage as well as targeted degradation of pre-ribosomal RNA by the RNA exosome.</text>
</comment>
<feature type="repeat" description="WD" evidence="18">
    <location>
        <begin position="62"/>
        <end position="104"/>
    </location>
</feature>
<feature type="repeat" description="WD" evidence="18">
    <location>
        <begin position="278"/>
        <end position="319"/>
    </location>
</feature>
<protein>
    <recommendedName>
        <fullName evidence="4">DDB1- and CUL4-associated factor 13</fullName>
    </recommendedName>
    <alternativeName>
        <fullName evidence="14">WD repeat and SOF domain-containing protein 1</fullName>
    </alternativeName>
</protein>
<dbReference type="Pfam" id="PF04158">
    <property type="entry name" value="Sof1"/>
    <property type="match status" value="1"/>
</dbReference>
<evidence type="ECO:0000256" key="9">
    <source>
        <dbReference type="ARBA" id="ARBA00022737"/>
    </source>
</evidence>
<dbReference type="FunFam" id="2.130.10.10:FF:000132">
    <property type="entry name" value="DDB1- and CUL4-associated factor 13"/>
    <property type="match status" value="1"/>
</dbReference>
<dbReference type="PANTHER" id="PTHR22851">
    <property type="entry name" value="U3 SMALL NUCLEOLAR RNA U3 SNORNA ASSOCIATED PROTEIN"/>
    <property type="match status" value="1"/>
</dbReference>
<comment type="subcellular location">
    <subcellularLocation>
        <location evidence="1">Nucleus</location>
        <location evidence="1">Nucleolus</location>
    </subcellularLocation>
</comment>
<evidence type="ECO:0000256" key="4">
    <source>
        <dbReference type="ARBA" id="ARBA00021762"/>
    </source>
</evidence>
<dbReference type="GO" id="GO:0000462">
    <property type="term" value="P:maturation of SSU-rRNA from tricistronic rRNA transcript (SSU-rRNA, 5.8S rRNA, LSU-rRNA)"/>
    <property type="evidence" value="ECO:0007669"/>
    <property type="project" value="TreeGrafter"/>
</dbReference>
<dbReference type="GO" id="GO:0016567">
    <property type="term" value="P:protein ubiquitination"/>
    <property type="evidence" value="ECO:0007669"/>
    <property type="project" value="UniProtKB-UniPathway"/>
</dbReference>
<dbReference type="SMART" id="SM00320">
    <property type="entry name" value="WD40"/>
    <property type="match status" value="6"/>
</dbReference>
<feature type="region of interest" description="Disordered" evidence="19">
    <location>
        <begin position="414"/>
        <end position="445"/>
    </location>
</feature>
<feature type="domain" description="Translation initiation factor beta propellor-like" evidence="21">
    <location>
        <begin position="214"/>
        <end position="307"/>
    </location>
</feature>
<evidence type="ECO:0000256" key="14">
    <source>
        <dbReference type="ARBA" id="ARBA00032239"/>
    </source>
</evidence>
<dbReference type="Gene3D" id="2.130.10.10">
    <property type="entry name" value="YVTN repeat-like/Quinoprotein amine dehydrogenase"/>
    <property type="match status" value="2"/>
</dbReference>
<evidence type="ECO:0000256" key="15">
    <source>
        <dbReference type="ARBA" id="ARBA00035000"/>
    </source>
</evidence>
<evidence type="ECO:0000256" key="1">
    <source>
        <dbReference type="ARBA" id="ARBA00004604"/>
    </source>
</evidence>
<dbReference type="InterPro" id="IPR013979">
    <property type="entry name" value="TIF_beta_prop-like"/>
</dbReference>
<feature type="compositionally biased region" description="Basic residues" evidence="19">
    <location>
        <begin position="414"/>
        <end position="425"/>
    </location>
</feature>
<proteinExistence type="inferred from homology"/>
<dbReference type="PROSITE" id="PS50082">
    <property type="entry name" value="WD_REPEATS_2"/>
    <property type="match status" value="3"/>
</dbReference>
<evidence type="ECO:0000259" key="20">
    <source>
        <dbReference type="Pfam" id="PF04158"/>
    </source>
</evidence>
<dbReference type="Pfam" id="PF00400">
    <property type="entry name" value="WD40"/>
    <property type="match status" value="3"/>
</dbReference>
<dbReference type="PROSITE" id="PS00678">
    <property type="entry name" value="WD_REPEATS_1"/>
    <property type="match status" value="1"/>
</dbReference>
<dbReference type="Ensembl" id="ENSLLET00000009822.1">
    <property type="protein sequence ID" value="ENSLLEP00000009464.1"/>
    <property type="gene ID" value="ENSLLEG00000006016.1"/>
</dbReference>
<keyword evidence="23" id="KW-1185">Reference proteome</keyword>
<comment type="similarity">
    <text evidence="3">Belongs to the WD repeat DCAF13/WDSOF1 family.</text>
</comment>
<dbReference type="OrthoDB" id="10249065at2759"/>
<evidence type="ECO:0000256" key="2">
    <source>
        <dbReference type="ARBA" id="ARBA00004906"/>
    </source>
</evidence>
<evidence type="ECO:0000313" key="23">
    <source>
        <dbReference type="Proteomes" id="UP000694569"/>
    </source>
</evidence>
<evidence type="ECO:0000259" key="21">
    <source>
        <dbReference type="Pfam" id="PF08662"/>
    </source>
</evidence>
<gene>
    <name evidence="22" type="primary">DCAF13</name>
</gene>
<evidence type="ECO:0000256" key="3">
    <source>
        <dbReference type="ARBA" id="ARBA00005649"/>
    </source>
</evidence>
<keyword evidence="13" id="KW-0687">Ribonucleoprotein</keyword>
<comment type="subunit">
    <text evidence="17">Part of the small subunit (SSU) processome, composed of more than 70 proteins and the RNA chaperone small nucleolar RNA (snoRNA) U3. Component of the DCX(DCAF13) E3 ubiquitin ligase complex, at least composed of CUL4 (CUL4A or CUL4B), DDB1, DCAF13 and RBX1.</text>
</comment>
<keyword evidence="5" id="KW-0690">Ribosome biogenesis</keyword>
<feature type="domain" description="Sof1-like protein" evidence="20">
    <location>
        <begin position="354"/>
        <end position="439"/>
    </location>
</feature>
<evidence type="ECO:0000256" key="13">
    <source>
        <dbReference type="ARBA" id="ARBA00023274"/>
    </source>
</evidence>
<comment type="function">
    <text evidence="16">Substrate-recognition component of a DCX (DDB1-CUL4-X-box) E3 ubiquitin-protein ligase complex.</text>
</comment>
<feature type="compositionally biased region" description="Basic residues" evidence="19">
    <location>
        <begin position="435"/>
        <end position="445"/>
    </location>
</feature>
<dbReference type="UniPathway" id="UPA00143"/>
<dbReference type="FunFam" id="2.130.10.10:FF:000269">
    <property type="entry name" value="DDB1- and CUL4-associated factor 13"/>
    <property type="match status" value="1"/>
</dbReference>
<evidence type="ECO:0000313" key="22">
    <source>
        <dbReference type="Ensembl" id="ENSLLEP00000009464.1"/>
    </source>
</evidence>
<evidence type="ECO:0000256" key="16">
    <source>
        <dbReference type="ARBA" id="ARBA00053821"/>
    </source>
</evidence>
<dbReference type="GO" id="GO:1990756">
    <property type="term" value="F:ubiquitin-like ligase-substrate adaptor activity"/>
    <property type="evidence" value="ECO:0007669"/>
    <property type="project" value="UniProtKB-ARBA"/>
</dbReference>
<name>A0A8C5M6J3_9ANUR</name>
<keyword evidence="9" id="KW-0677">Repeat</keyword>
<dbReference type="InterPro" id="IPR051733">
    <property type="entry name" value="WD_repeat_DCAF13/WDSOF1"/>
</dbReference>
<dbReference type="GO" id="GO:0007292">
    <property type="term" value="P:female gamete generation"/>
    <property type="evidence" value="ECO:0007669"/>
    <property type="project" value="UniProtKB-ARBA"/>
</dbReference>
<dbReference type="InterPro" id="IPR019775">
    <property type="entry name" value="WD40_repeat_CS"/>
</dbReference>
<keyword evidence="10" id="KW-0833">Ubl conjugation pathway</keyword>
<comment type="pathway">
    <text evidence="2">Protein modification; protein ubiquitination.</text>
</comment>
<evidence type="ECO:0000256" key="6">
    <source>
        <dbReference type="ARBA" id="ARBA00022540"/>
    </source>
</evidence>
<dbReference type="PANTHER" id="PTHR22851:SF0">
    <property type="entry name" value="DDB1- AND CUL4-ASSOCIATED FACTOR 13"/>
    <property type="match status" value="1"/>
</dbReference>
<dbReference type="GeneTree" id="ENSGT00390000005711"/>
<dbReference type="GO" id="GO:0080008">
    <property type="term" value="C:Cul4-RING E3 ubiquitin ligase complex"/>
    <property type="evidence" value="ECO:0007669"/>
    <property type="project" value="UniProtKB-ARBA"/>
</dbReference>